<comment type="caution">
    <text evidence="2">The sequence shown here is derived from an EMBL/GenBank/DDBJ whole genome shotgun (WGS) entry which is preliminary data.</text>
</comment>
<organism evidence="2 3">
    <name type="scientific">Thalassiosira oceanica</name>
    <name type="common">Marine diatom</name>
    <dbReference type="NCBI Taxonomy" id="159749"/>
    <lineage>
        <taxon>Eukaryota</taxon>
        <taxon>Sar</taxon>
        <taxon>Stramenopiles</taxon>
        <taxon>Ochrophyta</taxon>
        <taxon>Bacillariophyta</taxon>
        <taxon>Coscinodiscophyceae</taxon>
        <taxon>Thalassiosirophycidae</taxon>
        <taxon>Thalassiosirales</taxon>
        <taxon>Thalassiosiraceae</taxon>
        <taxon>Thalassiosira</taxon>
    </lineage>
</organism>
<feature type="compositionally biased region" description="Low complexity" evidence="1">
    <location>
        <begin position="69"/>
        <end position="78"/>
    </location>
</feature>
<feature type="non-terminal residue" evidence="2">
    <location>
        <position position="165"/>
    </location>
</feature>
<feature type="compositionally biased region" description="Basic and acidic residues" evidence="1">
    <location>
        <begin position="84"/>
        <end position="95"/>
    </location>
</feature>
<dbReference type="Proteomes" id="UP000266841">
    <property type="component" value="Unassembled WGS sequence"/>
</dbReference>
<keyword evidence="3" id="KW-1185">Reference proteome</keyword>
<protein>
    <submittedName>
        <fullName evidence="2">Uncharacterized protein</fullName>
    </submittedName>
</protein>
<gene>
    <name evidence="2" type="ORF">THAOC_06439</name>
</gene>
<proteinExistence type="predicted"/>
<evidence type="ECO:0000256" key="1">
    <source>
        <dbReference type="SAM" id="MobiDB-lite"/>
    </source>
</evidence>
<name>K0T2U8_THAOC</name>
<reference evidence="2 3" key="1">
    <citation type="journal article" date="2012" name="Genome Biol.">
        <title>Genome and low-iron response of an oceanic diatom adapted to chronic iron limitation.</title>
        <authorList>
            <person name="Lommer M."/>
            <person name="Specht M."/>
            <person name="Roy A.S."/>
            <person name="Kraemer L."/>
            <person name="Andreson R."/>
            <person name="Gutowska M.A."/>
            <person name="Wolf J."/>
            <person name="Bergner S.V."/>
            <person name="Schilhabel M.B."/>
            <person name="Klostermeier U.C."/>
            <person name="Beiko R.G."/>
            <person name="Rosenstiel P."/>
            <person name="Hippler M."/>
            <person name="Laroche J."/>
        </authorList>
    </citation>
    <scope>NUCLEOTIDE SEQUENCE [LARGE SCALE GENOMIC DNA]</scope>
    <source>
        <strain evidence="2 3">CCMP1005</strain>
    </source>
</reference>
<feature type="region of interest" description="Disordered" evidence="1">
    <location>
        <begin position="61"/>
        <end position="121"/>
    </location>
</feature>
<accession>K0T2U8</accession>
<evidence type="ECO:0000313" key="3">
    <source>
        <dbReference type="Proteomes" id="UP000266841"/>
    </source>
</evidence>
<dbReference type="AlphaFoldDB" id="K0T2U8"/>
<evidence type="ECO:0000313" key="2">
    <source>
        <dbReference type="EMBL" id="EJK72065.1"/>
    </source>
</evidence>
<sequence>MHSSRVARCPSSYRIYRTLSASPVTGDLRDSHSDIVVPTRIWECPHAVLLLAVPLKPTDLPLARQNSLGPRGCRSGPRGSRGRKTPDWEVPDRRNSLGTVKSPGRPEASPDHSQGVGTPTRVIFAAGGADGAPAFPEPVVPLDHEEARAVLVGVVRPARAGAVGR</sequence>
<dbReference type="EMBL" id="AGNL01006405">
    <property type="protein sequence ID" value="EJK72065.1"/>
    <property type="molecule type" value="Genomic_DNA"/>
</dbReference>